<evidence type="ECO:0000256" key="4">
    <source>
        <dbReference type="ARBA" id="ARBA00022980"/>
    </source>
</evidence>
<comment type="similarity">
    <text evidence="1 7">Belongs to the bacterial ribosomal protein bL31 family. Type A subfamily.</text>
</comment>
<gene>
    <name evidence="7" type="primary">rpmE</name>
    <name evidence="8" type="ORF">C5Q98_03235</name>
</gene>
<keyword evidence="4 7" id="KW-0689">Ribosomal protein</keyword>
<evidence type="ECO:0000256" key="6">
    <source>
        <dbReference type="ARBA" id="ARBA00035687"/>
    </source>
</evidence>
<name>A0A2S0KMQ6_9FIRM</name>
<evidence type="ECO:0000256" key="5">
    <source>
        <dbReference type="ARBA" id="ARBA00023274"/>
    </source>
</evidence>
<dbReference type="SUPFAM" id="SSF143800">
    <property type="entry name" value="L28p-like"/>
    <property type="match status" value="1"/>
</dbReference>
<dbReference type="GO" id="GO:1990904">
    <property type="term" value="C:ribonucleoprotein complex"/>
    <property type="evidence" value="ECO:0007669"/>
    <property type="project" value="UniProtKB-KW"/>
</dbReference>
<evidence type="ECO:0000256" key="2">
    <source>
        <dbReference type="ARBA" id="ARBA00022730"/>
    </source>
</evidence>
<dbReference type="GO" id="GO:0006412">
    <property type="term" value="P:translation"/>
    <property type="evidence" value="ECO:0007669"/>
    <property type="project" value="UniProtKB-UniRule"/>
</dbReference>
<dbReference type="AlphaFoldDB" id="A0A2S0KMQ6"/>
<keyword evidence="7" id="KW-0862">Zinc</keyword>
<evidence type="ECO:0000256" key="3">
    <source>
        <dbReference type="ARBA" id="ARBA00022884"/>
    </source>
</evidence>
<dbReference type="Proteomes" id="UP000237947">
    <property type="component" value="Chromosome"/>
</dbReference>
<evidence type="ECO:0000256" key="7">
    <source>
        <dbReference type="HAMAP-Rule" id="MF_00501"/>
    </source>
</evidence>
<dbReference type="PANTHER" id="PTHR33280">
    <property type="entry name" value="50S RIBOSOMAL PROTEIN L31, CHLOROPLASTIC"/>
    <property type="match status" value="1"/>
</dbReference>
<feature type="binding site" evidence="7">
    <location>
        <position position="18"/>
    </location>
    <ligand>
        <name>Zn(2+)</name>
        <dbReference type="ChEBI" id="CHEBI:29105"/>
    </ligand>
</feature>
<feature type="binding site" evidence="7">
    <location>
        <position position="39"/>
    </location>
    <ligand>
        <name>Zn(2+)</name>
        <dbReference type="ChEBI" id="CHEBI:29105"/>
    </ligand>
</feature>
<dbReference type="PANTHER" id="PTHR33280:SF1">
    <property type="entry name" value="LARGE RIBOSOMAL SUBUNIT PROTEIN BL31C"/>
    <property type="match status" value="1"/>
</dbReference>
<dbReference type="GO" id="GO:0003735">
    <property type="term" value="F:structural constituent of ribosome"/>
    <property type="evidence" value="ECO:0007669"/>
    <property type="project" value="InterPro"/>
</dbReference>
<dbReference type="Gene3D" id="4.10.830.30">
    <property type="entry name" value="Ribosomal protein L31"/>
    <property type="match status" value="1"/>
</dbReference>
<reference evidence="9" key="1">
    <citation type="submission" date="2018-02" db="EMBL/GenBank/DDBJ databases">
        <authorList>
            <person name="Holder M.E."/>
            <person name="Ajami N.J."/>
            <person name="Petrosino J.F."/>
        </authorList>
    </citation>
    <scope>NUCLEOTIDE SEQUENCE [LARGE SCALE GENOMIC DNA]</scope>
    <source>
        <strain evidence="9">CCUG 47711</strain>
    </source>
</reference>
<dbReference type="InterPro" id="IPR027491">
    <property type="entry name" value="Ribosomal_bL31_A"/>
</dbReference>
<dbReference type="InterPro" id="IPR034704">
    <property type="entry name" value="Ribosomal_bL28/bL31-like_sf"/>
</dbReference>
<keyword evidence="2 7" id="KW-0699">rRNA-binding</keyword>
<evidence type="ECO:0000313" key="8">
    <source>
        <dbReference type="EMBL" id="AVM42303.1"/>
    </source>
</evidence>
<dbReference type="GO" id="GO:0019843">
    <property type="term" value="F:rRNA binding"/>
    <property type="evidence" value="ECO:0007669"/>
    <property type="project" value="UniProtKB-KW"/>
</dbReference>
<dbReference type="GO" id="GO:0005840">
    <property type="term" value="C:ribosome"/>
    <property type="evidence" value="ECO:0007669"/>
    <property type="project" value="UniProtKB-KW"/>
</dbReference>
<dbReference type="PRINTS" id="PR01249">
    <property type="entry name" value="RIBOSOMALL31"/>
</dbReference>
<dbReference type="HAMAP" id="MF_00501">
    <property type="entry name" value="Ribosomal_bL31_1"/>
    <property type="match status" value="1"/>
</dbReference>
<dbReference type="KEGG" id="fsa:C5Q98_03235"/>
<organism evidence="8 9">
    <name type="scientific">Fastidiosipila sanguinis</name>
    <dbReference type="NCBI Taxonomy" id="236753"/>
    <lineage>
        <taxon>Bacteria</taxon>
        <taxon>Bacillati</taxon>
        <taxon>Bacillota</taxon>
        <taxon>Clostridia</taxon>
        <taxon>Eubacteriales</taxon>
        <taxon>Oscillospiraceae</taxon>
        <taxon>Fastidiosipila</taxon>
    </lineage>
</organism>
<dbReference type="PROSITE" id="PS01143">
    <property type="entry name" value="RIBOSOMAL_L31"/>
    <property type="match status" value="1"/>
</dbReference>
<comment type="subunit">
    <text evidence="7">Part of the 50S ribosomal subunit.</text>
</comment>
<dbReference type="Pfam" id="PF01197">
    <property type="entry name" value="Ribosomal_L31"/>
    <property type="match status" value="1"/>
</dbReference>
<comment type="cofactor">
    <cofactor evidence="7">
        <name>Zn(2+)</name>
        <dbReference type="ChEBI" id="CHEBI:29105"/>
    </cofactor>
    <text evidence="7">Binds 1 zinc ion per subunit.</text>
</comment>
<keyword evidence="3 7" id="KW-0694">RNA-binding</keyword>
<feature type="binding site" evidence="7">
    <location>
        <position position="16"/>
    </location>
    <ligand>
        <name>Zn(2+)</name>
        <dbReference type="ChEBI" id="CHEBI:29105"/>
    </ligand>
</feature>
<dbReference type="GO" id="GO:0046872">
    <property type="term" value="F:metal ion binding"/>
    <property type="evidence" value="ECO:0007669"/>
    <property type="project" value="UniProtKB-KW"/>
</dbReference>
<comment type="function">
    <text evidence="7">Binds the 23S rRNA.</text>
</comment>
<dbReference type="NCBIfam" id="NF000612">
    <property type="entry name" value="PRK00019.1"/>
    <property type="match status" value="1"/>
</dbReference>
<dbReference type="NCBIfam" id="TIGR00105">
    <property type="entry name" value="L31"/>
    <property type="match status" value="1"/>
</dbReference>
<sequence length="69" mass="7768">MKKDIHPEYQKAVVTCACGNTFETKSVISDINIDICSNCHPFYTGKQKLVDSGGRVDKFNKRMQNAQSK</sequence>
<accession>A0A2S0KMQ6</accession>
<dbReference type="EMBL" id="CP027226">
    <property type="protein sequence ID" value="AVM42303.1"/>
    <property type="molecule type" value="Genomic_DNA"/>
</dbReference>
<feature type="binding site" evidence="7">
    <location>
        <position position="36"/>
    </location>
    <ligand>
        <name>Zn(2+)</name>
        <dbReference type="ChEBI" id="CHEBI:29105"/>
    </ligand>
</feature>
<keyword evidence="7" id="KW-0479">Metal-binding</keyword>
<dbReference type="InterPro" id="IPR042105">
    <property type="entry name" value="Ribosomal_bL31_sf"/>
</dbReference>
<evidence type="ECO:0000256" key="1">
    <source>
        <dbReference type="ARBA" id="ARBA00009296"/>
    </source>
</evidence>
<keyword evidence="5 7" id="KW-0687">Ribonucleoprotein</keyword>
<dbReference type="NCBIfam" id="NF001809">
    <property type="entry name" value="PRK00528.1"/>
    <property type="match status" value="1"/>
</dbReference>
<keyword evidence="9" id="KW-1185">Reference proteome</keyword>
<dbReference type="InterPro" id="IPR002150">
    <property type="entry name" value="Ribosomal_bL31"/>
</dbReference>
<protein>
    <recommendedName>
        <fullName evidence="6 7">Large ribosomal subunit protein bL31</fullName>
    </recommendedName>
</protein>
<evidence type="ECO:0000313" key="9">
    <source>
        <dbReference type="Proteomes" id="UP000237947"/>
    </source>
</evidence>
<proteinExistence type="inferred from homology"/>
<dbReference type="RefSeq" id="WP_106012286.1">
    <property type="nucleotide sequence ID" value="NZ_CP027226.1"/>
</dbReference>
<dbReference type="OrthoDB" id="9803251at2"/>